<feature type="domain" description="HTH cro/C1-type" evidence="3">
    <location>
        <begin position="6"/>
        <end position="59"/>
    </location>
</feature>
<dbReference type="KEGG" id="slz:B5P37_06365"/>
<keyword evidence="1" id="KW-0238">DNA-binding</keyword>
<dbReference type="GO" id="GO:0003700">
    <property type="term" value="F:DNA-binding transcription factor activity"/>
    <property type="evidence" value="ECO:0007669"/>
    <property type="project" value="TreeGrafter"/>
</dbReference>
<keyword evidence="2" id="KW-0812">Transmembrane</keyword>
<sequence length="115" mass="13145">MNKSLVAKLRKQKGLTQENLAEKANVTVRTIQRIEAGETVSSETLKNVANALNVSMSELFEDVESNEKGAKIMNSSKERQQEHVKNGWDFLAQYWWLIFPIGGYLSWFIPQIMGR</sequence>
<accession>A0AAC9WJ57</accession>
<dbReference type="Pfam" id="PF01381">
    <property type="entry name" value="HTH_3"/>
    <property type="match status" value="1"/>
</dbReference>
<dbReference type="Gene3D" id="1.10.260.40">
    <property type="entry name" value="lambda repressor-like DNA-binding domains"/>
    <property type="match status" value="1"/>
</dbReference>
<keyword evidence="2" id="KW-1133">Transmembrane helix</keyword>
<dbReference type="GO" id="GO:0005829">
    <property type="term" value="C:cytosol"/>
    <property type="evidence" value="ECO:0007669"/>
    <property type="project" value="TreeGrafter"/>
</dbReference>
<keyword evidence="2" id="KW-0472">Membrane</keyword>
<feature type="transmembrane region" description="Helical" evidence="2">
    <location>
        <begin position="94"/>
        <end position="113"/>
    </location>
</feature>
<dbReference type="InterPro" id="IPR050807">
    <property type="entry name" value="TransReg_Diox_bact_type"/>
</dbReference>
<dbReference type="CDD" id="cd00093">
    <property type="entry name" value="HTH_XRE"/>
    <property type="match status" value="1"/>
</dbReference>
<proteinExistence type="predicted"/>
<dbReference type="SUPFAM" id="SSF47413">
    <property type="entry name" value="lambda repressor-like DNA-binding domains"/>
    <property type="match status" value="1"/>
</dbReference>
<dbReference type="Proteomes" id="UP000242864">
    <property type="component" value="Chromosome"/>
</dbReference>
<evidence type="ECO:0000256" key="1">
    <source>
        <dbReference type="ARBA" id="ARBA00023125"/>
    </source>
</evidence>
<organism evidence="4 5">
    <name type="scientific">Staphylococcus lutrae</name>
    <dbReference type="NCBI Taxonomy" id="155085"/>
    <lineage>
        <taxon>Bacteria</taxon>
        <taxon>Bacillati</taxon>
        <taxon>Bacillota</taxon>
        <taxon>Bacilli</taxon>
        <taxon>Bacillales</taxon>
        <taxon>Staphylococcaceae</taxon>
        <taxon>Staphylococcus</taxon>
    </lineage>
</organism>
<dbReference type="InterPro" id="IPR001387">
    <property type="entry name" value="Cro/C1-type_HTH"/>
</dbReference>
<dbReference type="InterPro" id="IPR010982">
    <property type="entry name" value="Lambda_DNA-bd_dom_sf"/>
</dbReference>
<name>A0AAC9WJ57_9STAP</name>
<dbReference type="GO" id="GO:0003677">
    <property type="term" value="F:DNA binding"/>
    <property type="evidence" value="ECO:0007669"/>
    <property type="project" value="UniProtKB-KW"/>
</dbReference>
<evidence type="ECO:0000256" key="2">
    <source>
        <dbReference type="SAM" id="Phobius"/>
    </source>
</evidence>
<dbReference type="RefSeq" id="WP_085237443.1">
    <property type="nucleotide sequence ID" value="NZ_CP020773.1"/>
</dbReference>
<dbReference type="PANTHER" id="PTHR46797">
    <property type="entry name" value="HTH-TYPE TRANSCRIPTIONAL REGULATOR"/>
    <property type="match status" value="1"/>
</dbReference>
<dbReference type="EMBL" id="CP020773">
    <property type="protein sequence ID" value="ARJ50969.1"/>
    <property type="molecule type" value="Genomic_DNA"/>
</dbReference>
<dbReference type="SMART" id="SM00530">
    <property type="entry name" value="HTH_XRE"/>
    <property type="match status" value="1"/>
</dbReference>
<evidence type="ECO:0000313" key="5">
    <source>
        <dbReference type="Proteomes" id="UP000242864"/>
    </source>
</evidence>
<protein>
    <recommendedName>
        <fullName evidence="3">HTH cro/C1-type domain-containing protein</fullName>
    </recommendedName>
</protein>
<dbReference type="AlphaFoldDB" id="A0AAC9WJ57"/>
<dbReference type="PANTHER" id="PTHR46797:SF1">
    <property type="entry name" value="METHYLPHOSPHONATE SYNTHASE"/>
    <property type="match status" value="1"/>
</dbReference>
<evidence type="ECO:0000259" key="3">
    <source>
        <dbReference type="PROSITE" id="PS50943"/>
    </source>
</evidence>
<keyword evidence="5" id="KW-1185">Reference proteome</keyword>
<evidence type="ECO:0000313" key="4">
    <source>
        <dbReference type="EMBL" id="ARJ50969.1"/>
    </source>
</evidence>
<dbReference type="PROSITE" id="PS50943">
    <property type="entry name" value="HTH_CROC1"/>
    <property type="match status" value="1"/>
</dbReference>
<gene>
    <name evidence="4" type="ORF">B5P37_06365</name>
</gene>
<reference evidence="4 5" key="1">
    <citation type="submission" date="2017-04" db="EMBL/GenBank/DDBJ databases">
        <authorList>
            <person name="Veseli I.A."/>
            <person name="Tang C."/>
            <person name="Pombert J.-F."/>
        </authorList>
    </citation>
    <scope>NUCLEOTIDE SEQUENCE [LARGE SCALE GENOMIC DNA]</scope>
    <source>
        <strain evidence="4 5">ATCC 700373</strain>
    </source>
</reference>